<name>A0A2I1C0W4_ASPN1</name>
<evidence type="ECO:0000313" key="1">
    <source>
        <dbReference type="EMBL" id="PKX91221.1"/>
    </source>
</evidence>
<dbReference type="STRING" id="1392255.A0A2I1C0W4"/>
<dbReference type="VEuPathDB" id="FungiDB:P174DRAFT_454055"/>
<dbReference type="OrthoDB" id="4187177at2759"/>
<accession>A0A2I1C0W4</accession>
<gene>
    <name evidence="1" type="ORF">P174DRAFT_454055</name>
</gene>
<evidence type="ECO:0000313" key="2">
    <source>
        <dbReference type="Proteomes" id="UP000234474"/>
    </source>
</evidence>
<reference evidence="2" key="1">
    <citation type="journal article" date="2018" name="Proc. Natl. Acad. Sci. U.S.A.">
        <title>Linking secondary metabolites to gene clusters through genome sequencing of six diverse Aspergillus species.</title>
        <authorList>
            <person name="Kaerboelling I."/>
            <person name="Vesth T.C."/>
            <person name="Frisvad J.C."/>
            <person name="Nybo J.L."/>
            <person name="Theobald S."/>
            <person name="Kuo A."/>
            <person name="Bowyer P."/>
            <person name="Matsuda Y."/>
            <person name="Mondo S."/>
            <person name="Lyhne E.K."/>
            <person name="Kogle M.E."/>
            <person name="Clum A."/>
            <person name="Lipzen A."/>
            <person name="Salamov A."/>
            <person name="Ngan C.Y."/>
            <person name="Daum C."/>
            <person name="Chiniquy J."/>
            <person name="Barry K."/>
            <person name="LaButti K."/>
            <person name="Haridas S."/>
            <person name="Simmons B.A."/>
            <person name="Magnuson J.K."/>
            <person name="Mortensen U.H."/>
            <person name="Larsen T.O."/>
            <person name="Grigoriev I.V."/>
            <person name="Baker S.E."/>
            <person name="Andersen M.R."/>
        </authorList>
    </citation>
    <scope>NUCLEOTIDE SEQUENCE [LARGE SCALE GENOMIC DNA]</scope>
    <source>
        <strain evidence="2">IBT 16806</strain>
    </source>
</reference>
<dbReference type="AlphaFoldDB" id="A0A2I1C0W4"/>
<protein>
    <submittedName>
        <fullName evidence="1">Uncharacterized protein</fullName>
    </submittedName>
</protein>
<sequence>MTPLVSVVYKVSDAGIAGTKKHVNTGSPNRGLDDYAEYAFIVRERVDRNSNAVMTYVDIKSEGLREILRAVLQDVKAISLMEDKPSVSFPPRARQMCGEHG</sequence>
<dbReference type="EMBL" id="MSZS01000007">
    <property type="protein sequence ID" value="PKX91221.1"/>
    <property type="molecule type" value="Genomic_DNA"/>
</dbReference>
<organism evidence="1 2">
    <name type="scientific">Aspergillus novofumigatus (strain IBT 16806)</name>
    <dbReference type="NCBI Taxonomy" id="1392255"/>
    <lineage>
        <taxon>Eukaryota</taxon>
        <taxon>Fungi</taxon>
        <taxon>Dikarya</taxon>
        <taxon>Ascomycota</taxon>
        <taxon>Pezizomycotina</taxon>
        <taxon>Eurotiomycetes</taxon>
        <taxon>Eurotiomycetidae</taxon>
        <taxon>Eurotiales</taxon>
        <taxon>Aspergillaceae</taxon>
        <taxon>Aspergillus</taxon>
        <taxon>Aspergillus subgen. Fumigati</taxon>
    </lineage>
</organism>
<dbReference type="RefSeq" id="XP_024679816.1">
    <property type="nucleotide sequence ID" value="XM_024829202.1"/>
</dbReference>
<keyword evidence="2" id="KW-1185">Reference proteome</keyword>
<dbReference type="GeneID" id="36536528"/>
<dbReference type="Proteomes" id="UP000234474">
    <property type="component" value="Unassembled WGS sequence"/>
</dbReference>
<proteinExistence type="predicted"/>
<comment type="caution">
    <text evidence="1">The sequence shown here is derived from an EMBL/GenBank/DDBJ whole genome shotgun (WGS) entry which is preliminary data.</text>
</comment>